<protein>
    <submittedName>
        <fullName evidence="1">Uncharacterized protein</fullName>
    </submittedName>
</protein>
<accession>A0A0E9V1Z2</accession>
<sequence>MWVAFQSGIGYQTRLFSLCYIYGHITHFIKRDTC</sequence>
<reference evidence="1" key="2">
    <citation type="journal article" date="2015" name="Fish Shellfish Immunol.">
        <title>Early steps in the European eel (Anguilla anguilla)-Vibrio vulnificus interaction in the gills: Role of the RtxA13 toxin.</title>
        <authorList>
            <person name="Callol A."/>
            <person name="Pajuelo D."/>
            <person name="Ebbesson L."/>
            <person name="Teles M."/>
            <person name="MacKenzie S."/>
            <person name="Amaro C."/>
        </authorList>
    </citation>
    <scope>NUCLEOTIDE SEQUENCE</scope>
</reference>
<name>A0A0E9V1Z2_ANGAN</name>
<reference evidence="1" key="1">
    <citation type="submission" date="2014-11" db="EMBL/GenBank/DDBJ databases">
        <authorList>
            <person name="Amaro Gonzalez C."/>
        </authorList>
    </citation>
    <scope>NUCLEOTIDE SEQUENCE</scope>
</reference>
<dbReference type="EMBL" id="GBXM01036571">
    <property type="protein sequence ID" value="JAH72006.1"/>
    <property type="molecule type" value="Transcribed_RNA"/>
</dbReference>
<proteinExistence type="predicted"/>
<organism evidence="1">
    <name type="scientific">Anguilla anguilla</name>
    <name type="common">European freshwater eel</name>
    <name type="synonym">Muraena anguilla</name>
    <dbReference type="NCBI Taxonomy" id="7936"/>
    <lineage>
        <taxon>Eukaryota</taxon>
        <taxon>Metazoa</taxon>
        <taxon>Chordata</taxon>
        <taxon>Craniata</taxon>
        <taxon>Vertebrata</taxon>
        <taxon>Euteleostomi</taxon>
        <taxon>Actinopterygii</taxon>
        <taxon>Neopterygii</taxon>
        <taxon>Teleostei</taxon>
        <taxon>Anguilliformes</taxon>
        <taxon>Anguillidae</taxon>
        <taxon>Anguilla</taxon>
    </lineage>
</organism>
<evidence type="ECO:0000313" key="1">
    <source>
        <dbReference type="EMBL" id="JAH72006.1"/>
    </source>
</evidence>
<dbReference type="AlphaFoldDB" id="A0A0E9V1Z2"/>
<dbReference type="EMBL" id="GBXM01028654">
    <property type="protein sequence ID" value="JAH79923.1"/>
    <property type="molecule type" value="Transcribed_RNA"/>
</dbReference>